<dbReference type="EMBL" id="CAJOBC010010461">
    <property type="protein sequence ID" value="CAF4003846.1"/>
    <property type="molecule type" value="Genomic_DNA"/>
</dbReference>
<comment type="caution">
    <text evidence="2">The sequence shown here is derived from an EMBL/GenBank/DDBJ whole genome shotgun (WGS) entry which is preliminary data.</text>
</comment>
<dbReference type="Proteomes" id="UP000663829">
    <property type="component" value="Unassembled WGS sequence"/>
</dbReference>
<organism evidence="2 4">
    <name type="scientific">Didymodactylos carnosus</name>
    <dbReference type="NCBI Taxonomy" id="1234261"/>
    <lineage>
        <taxon>Eukaryota</taxon>
        <taxon>Metazoa</taxon>
        <taxon>Spiralia</taxon>
        <taxon>Gnathifera</taxon>
        <taxon>Rotifera</taxon>
        <taxon>Eurotatoria</taxon>
        <taxon>Bdelloidea</taxon>
        <taxon>Philodinida</taxon>
        <taxon>Philodinidae</taxon>
        <taxon>Didymodactylos</taxon>
    </lineage>
</organism>
<protein>
    <submittedName>
        <fullName evidence="2">Uncharacterized protein</fullName>
    </submittedName>
</protein>
<feature type="non-terminal residue" evidence="2">
    <location>
        <position position="1"/>
    </location>
</feature>
<evidence type="ECO:0000313" key="4">
    <source>
        <dbReference type="Proteomes" id="UP000663829"/>
    </source>
</evidence>
<feature type="compositionally biased region" description="Basic residues" evidence="1">
    <location>
        <begin position="66"/>
        <end position="76"/>
    </location>
</feature>
<name>A0A816HI47_9BILA</name>
<evidence type="ECO:0000313" key="3">
    <source>
        <dbReference type="EMBL" id="CAF4003846.1"/>
    </source>
</evidence>
<sequence>ASLFPRPSGLQARRRPVDPGRLRRPSRQGPVRRRLRQGPDLQDGPDQHAQVPRPAAGAHPEGRDRPRLHHQPSPRS</sequence>
<accession>A0A816HI47</accession>
<keyword evidence="4" id="KW-1185">Reference proteome</keyword>
<evidence type="ECO:0000313" key="2">
    <source>
        <dbReference type="EMBL" id="CAF1686117.1"/>
    </source>
</evidence>
<feature type="region of interest" description="Disordered" evidence="1">
    <location>
        <begin position="1"/>
        <end position="76"/>
    </location>
</feature>
<dbReference type="EMBL" id="CAJNOQ010070943">
    <property type="protein sequence ID" value="CAF1686117.1"/>
    <property type="molecule type" value="Genomic_DNA"/>
</dbReference>
<dbReference type="Proteomes" id="UP000681722">
    <property type="component" value="Unassembled WGS sequence"/>
</dbReference>
<reference evidence="2" key="1">
    <citation type="submission" date="2021-02" db="EMBL/GenBank/DDBJ databases">
        <authorList>
            <person name="Nowell W R."/>
        </authorList>
    </citation>
    <scope>NUCLEOTIDE SEQUENCE</scope>
</reference>
<proteinExistence type="predicted"/>
<evidence type="ECO:0000256" key="1">
    <source>
        <dbReference type="SAM" id="MobiDB-lite"/>
    </source>
</evidence>
<dbReference type="AlphaFoldDB" id="A0A816HI47"/>
<feature type="compositionally biased region" description="Basic residues" evidence="1">
    <location>
        <begin position="22"/>
        <end position="36"/>
    </location>
</feature>
<gene>
    <name evidence="2" type="ORF">GPM918_LOCUS46739</name>
    <name evidence="3" type="ORF">SRO942_LOCUS25674</name>
</gene>